<dbReference type="PROSITE" id="PS51257">
    <property type="entry name" value="PROKAR_LIPOPROTEIN"/>
    <property type="match status" value="1"/>
</dbReference>
<protein>
    <recommendedName>
        <fullName evidence="3">Lipoprotein</fullName>
    </recommendedName>
</protein>
<comment type="caution">
    <text evidence="1">The sequence shown here is derived from an EMBL/GenBank/DDBJ whole genome shotgun (WGS) entry which is preliminary data.</text>
</comment>
<evidence type="ECO:0000313" key="1">
    <source>
        <dbReference type="EMBL" id="KJD37088.1"/>
    </source>
</evidence>
<dbReference type="Proteomes" id="UP000032578">
    <property type="component" value="Unassembled WGS sequence"/>
</dbReference>
<evidence type="ECO:0000313" key="2">
    <source>
        <dbReference type="Proteomes" id="UP000032578"/>
    </source>
</evidence>
<dbReference type="RefSeq" id="WP_044631082.1">
    <property type="nucleotide sequence ID" value="NZ_JTDW01000001.1"/>
</dbReference>
<sequence length="174" mass="19805">MFKIIPFFIGIILLTSCAEEVDFNQANQIQISPTVELSLVYTQAEVNDFLVNGQEVVTTETDFIEVDIFNDQFINDNVTKVDLHFETENTLPREFQYAVNFYTETGNYLYTYSFSSLETSPHIATFEDDNLNIIKNTSILEFVISMLPGEALNSETQGAISLKSKGIFYFNIES</sequence>
<proteinExistence type="predicted"/>
<dbReference type="OrthoDB" id="1448832at2"/>
<reference evidence="1 2" key="1">
    <citation type="submission" date="2014-11" db="EMBL/GenBank/DDBJ databases">
        <title>Tamlana sedimentorum sp. nov., isolated from shallow sand sediments of the Sea of Japan.</title>
        <authorList>
            <person name="Romanenko L.A."/>
        </authorList>
    </citation>
    <scope>NUCLEOTIDE SEQUENCE [LARGE SCALE GENOMIC DNA]</scope>
    <source>
        <strain evidence="1 2">JCM 19808</strain>
    </source>
</reference>
<gene>
    <name evidence="1" type="ORF">PW52_01120</name>
</gene>
<dbReference type="AlphaFoldDB" id="A0A0D7WEF8"/>
<dbReference type="EMBL" id="JTDW01000001">
    <property type="protein sequence ID" value="KJD37088.1"/>
    <property type="molecule type" value="Genomic_DNA"/>
</dbReference>
<dbReference type="PATRIC" id="fig|1435349.4.peg.228"/>
<evidence type="ECO:0008006" key="3">
    <source>
        <dbReference type="Google" id="ProtNLM"/>
    </source>
</evidence>
<keyword evidence="2" id="KW-1185">Reference proteome</keyword>
<accession>A0A0D7WEF8</accession>
<name>A0A0D7WEF8_9FLAO</name>
<dbReference type="STRING" id="1435349.PW52_01120"/>
<organism evidence="1 2">
    <name type="scientific">Neotamlana sedimentorum</name>
    <dbReference type="NCBI Taxonomy" id="1435349"/>
    <lineage>
        <taxon>Bacteria</taxon>
        <taxon>Pseudomonadati</taxon>
        <taxon>Bacteroidota</taxon>
        <taxon>Flavobacteriia</taxon>
        <taxon>Flavobacteriales</taxon>
        <taxon>Flavobacteriaceae</taxon>
        <taxon>Neotamlana</taxon>
    </lineage>
</organism>